<reference evidence="4" key="1">
    <citation type="submission" date="2022-02" db="EMBL/GenBank/DDBJ databases">
        <authorList>
            <person name="Henning P.M."/>
            <person name="McCubbin A.G."/>
            <person name="Shore J.S."/>
        </authorList>
    </citation>
    <scope>NUCLEOTIDE SEQUENCE</scope>
    <source>
        <strain evidence="4">F60SS</strain>
        <tissue evidence="4">Leaves</tissue>
    </source>
</reference>
<comment type="caution">
    <text evidence="4">The sequence shown here is derived from an EMBL/GenBank/DDBJ whole genome shotgun (WGS) entry which is preliminary data.</text>
</comment>
<feature type="non-terminal residue" evidence="4">
    <location>
        <position position="314"/>
    </location>
</feature>
<proteinExistence type="predicted"/>
<reference evidence="4" key="2">
    <citation type="journal article" date="2023" name="Plants (Basel)">
        <title>Annotation of the Turnera subulata (Passifloraceae) Draft Genome Reveals the S-Locus Evolved after the Divergence of Turneroideae from Passifloroideae in a Stepwise Manner.</title>
        <authorList>
            <person name="Henning P.M."/>
            <person name="Roalson E.H."/>
            <person name="Mir W."/>
            <person name="McCubbin A.G."/>
            <person name="Shore J.S."/>
        </authorList>
    </citation>
    <scope>NUCLEOTIDE SEQUENCE</scope>
    <source>
        <strain evidence="4">F60SS</strain>
    </source>
</reference>
<protein>
    <recommendedName>
        <fullName evidence="3">PTM/DIR17-like Tudor domain-containing protein</fullName>
    </recommendedName>
</protein>
<keyword evidence="2" id="KW-0732">Signal</keyword>
<evidence type="ECO:0000259" key="3">
    <source>
        <dbReference type="Pfam" id="PF21743"/>
    </source>
</evidence>
<dbReference type="CDD" id="cd20401">
    <property type="entry name" value="Tudor_AtPTM-like"/>
    <property type="match status" value="1"/>
</dbReference>
<dbReference type="PANTHER" id="PTHR37384">
    <property type="entry name" value="OS01G0835600 PROTEIN"/>
    <property type="match status" value="1"/>
</dbReference>
<evidence type="ECO:0000313" key="4">
    <source>
        <dbReference type="EMBL" id="KAJ4845293.1"/>
    </source>
</evidence>
<dbReference type="Proteomes" id="UP001141552">
    <property type="component" value="Unassembled WGS sequence"/>
</dbReference>
<dbReference type="PANTHER" id="PTHR37384:SF1">
    <property type="entry name" value="OS01G0835600 PROTEIN"/>
    <property type="match status" value="1"/>
</dbReference>
<dbReference type="Pfam" id="PF21743">
    <property type="entry name" value="PTM_DIR17_Tudor"/>
    <property type="match status" value="1"/>
</dbReference>
<dbReference type="EMBL" id="JAKUCV010001727">
    <property type="protein sequence ID" value="KAJ4845293.1"/>
    <property type="molecule type" value="Genomic_DNA"/>
</dbReference>
<name>A0A9Q0JKP0_9ROSI</name>
<dbReference type="Gene3D" id="2.30.30.140">
    <property type="match status" value="1"/>
</dbReference>
<feature type="domain" description="PTM/DIR17-like Tudor" evidence="3">
    <location>
        <begin position="217"/>
        <end position="264"/>
    </location>
</feature>
<gene>
    <name evidence="4" type="ORF">Tsubulata_015111</name>
</gene>
<keyword evidence="5" id="KW-1185">Reference proteome</keyword>
<feature type="signal peptide" evidence="2">
    <location>
        <begin position="1"/>
        <end position="23"/>
    </location>
</feature>
<feature type="chain" id="PRO_5040259090" description="PTM/DIR17-like Tudor domain-containing protein" evidence="2">
    <location>
        <begin position="24"/>
        <end position="314"/>
    </location>
</feature>
<organism evidence="4 5">
    <name type="scientific">Turnera subulata</name>
    <dbReference type="NCBI Taxonomy" id="218843"/>
    <lineage>
        <taxon>Eukaryota</taxon>
        <taxon>Viridiplantae</taxon>
        <taxon>Streptophyta</taxon>
        <taxon>Embryophyta</taxon>
        <taxon>Tracheophyta</taxon>
        <taxon>Spermatophyta</taxon>
        <taxon>Magnoliopsida</taxon>
        <taxon>eudicotyledons</taxon>
        <taxon>Gunneridae</taxon>
        <taxon>Pentapetalae</taxon>
        <taxon>rosids</taxon>
        <taxon>fabids</taxon>
        <taxon>Malpighiales</taxon>
        <taxon>Passifloraceae</taxon>
        <taxon>Turnera</taxon>
    </lineage>
</organism>
<evidence type="ECO:0000313" key="5">
    <source>
        <dbReference type="Proteomes" id="UP001141552"/>
    </source>
</evidence>
<feature type="region of interest" description="Disordered" evidence="1">
    <location>
        <begin position="288"/>
        <end position="314"/>
    </location>
</feature>
<dbReference type="AlphaFoldDB" id="A0A9Q0JKP0"/>
<evidence type="ECO:0000256" key="2">
    <source>
        <dbReference type="SAM" id="SignalP"/>
    </source>
</evidence>
<sequence length="314" mass="34636">MTMKPAGMVILTLGLMLLMLVESYAMISEAPTPQPQPNGNDLPVSVGRVALQDAPRQRTRNHACSSARSAAPSACAYRRELMETSNLALATITGRPREEDPNALRILISPSIHKECINRPSPLLRLWLRPTPSLPPRPDLTLQAVEEKMVKMENKRIVLESESLPTGVFELPGEPAIVINGVPDATDCDGSIGPSCFPSDTVVEDLGSTGLGEWFEGREVRKRFGDNYYTGTVVQFDKGSGWYRVVYEDGDFEDLDWPELEEVLLPLEMTVPLKSLALKTFKRSQKTTHKSGTIVSRSHTGKARKGEAKFSTTK</sequence>
<accession>A0A9Q0JKP0</accession>
<dbReference type="InterPro" id="IPR047365">
    <property type="entry name" value="Tudor_AtPTM-like"/>
</dbReference>
<evidence type="ECO:0000256" key="1">
    <source>
        <dbReference type="SAM" id="MobiDB-lite"/>
    </source>
</evidence>
<dbReference type="OrthoDB" id="168165at2759"/>